<protein>
    <submittedName>
        <fullName evidence="3">Phage terminase large subunit</fullName>
    </submittedName>
</protein>
<accession>A0ABV9QN88</accession>
<feature type="domain" description="Terminase large subunit gp17-like C-terminal" evidence="2">
    <location>
        <begin position="334"/>
        <end position="477"/>
    </location>
</feature>
<evidence type="ECO:0000313" key="3">
    <source>
        <dbReference type="EMBL" id="MFC4805547.1"/>
    </source>
</evidence>
<dbReference type="Pfam" id="PF17289">
    <property type="entry name" value="Terminase_6C"/>
    <property type="match status" value="1"/>
</dbReference>
<dbReference type="Proteomes" id="UP001595916">
    <property type="component" value="Unassembled WGS sequence"/>
</dbReference>
<reference evidence="4" key="1">
    <citation type="journal article" date="2019" name="Int. J. Syst. Evol. Microbiol.">
        <title>The Global Catalogue of Microorganisms (GCM) 10K type strain sequencing project: providing services to taxonomists for standard genome sequencing and annotation.</title>
        <authorList>
            <consortium name="The Broad Institute Genomics Platform"/>
            <consortium name="The Broad Institute Genome Sequencing Center for Infectious Disease"/>
            <person name="Wu L."/>
            <person name="Ma J."/>
        </authorList>
    </citation>
    <scope>NUCLEOTIDE SEQUENCE [LARGE SCALE GENOMIC DNA]</scope>
    <source>
        <strain evidence="4">CCUG 46385</strain>
    </source>
</reference>
<keyword evidence="1" id="KW-1188">Viral release from host cell</keyword>
<keyword evidence="4" id="KW-1185">Reference proteome</keyword>
<dbReference type="Pfam" id="PF03237">
    <property type="entry name" value="Terminase_6N"/>
    <property type="match status" value="1"/>
</dbReference>
<dbReference type="EMBL" id="JBHSHL010000052">
    <property type="protein sequence ID" value="MFC4805547.1"/>
    <property type="molecule type" value="Genomic_DNA"/>
</dbReference>
<proteinExistence type="predicted"/>
<dbReference type="NCBIfam" id="TIGR01630">
    <property type="entry name" value="psiM2_ORF9"/>
    <property type="match status" value="1"/>
</dbReference>
<name>A0ABV9QN88_9FIRM</name>
<gene>
    <name evidence="3" type="primary">terL</name>
    <name evidence="3" type="ORF">ACFO4R_10745</name>
</gene>
<comment type="caution">
    <text evidence="3">The sequence shown here is derived from an EMBL/GenBank/DDBJ whole genome shotgun (WGS) entry which is preliminary data.</text>
</comment>
<organism evidence="3 4">
    <name type="scientific">Filifactor villosus</name>
    <dbReference type="NCBI Taxonomy" id="29374"/>
    <lineage>
        <taxon>Bacteria</taxon>
        <taxon>Bacillati</taxon>
        <taxon>Bacillota</taxon>
        <taxon>Clostridia</taxon>
        <taxon>Peptostreptococcales</taxon>
        <taxon>Filifactoraceae</taxon>
        <taxon>Filifactor</taxon>
    </lineage>
</organism>
<evidence type="ECO:0000256" key="1">
    <source>
        <dbReference type="ARBA" id="ARBA00022612"/>
    </source>
</evidence>
<dbReference type="InterPro" id="IPR006517">
    <property type="entry name" value="Phage_terminase_lsu-like_C"/>
</dbReference>
<dbReference type="RefSeq" id="WP_379789117.1">
    <property type="nucleotide sequence ID" value="NZ_JBHSHL010000052.1"/>
</dbReference>
<evidence type="ECO:0000313" key="4">
    <source>
        <dbReference type="Proteomes" id="UP001595916"/>
    </source>
</evidence>
<evidence type="ECO:0000259" key="2">
    <source>
        <dbReference type="Pfam" id="PF17289"/>
    </source>
</evidence>
<sequence>MKDETIKRGENVSILSEIAGRKINKTKEELKRERMFEKAREDLFFYCHLTAPDFYKFDRKYLVDLCKELQEFDSSDDDVLIINEPPRHGKSRTAQKYVEWSFGRNKTLKVMTGSYNETVATQFSKGVRNTISEKKADEKRIVYSDIFPGVAIKDGDGAANLWSLSGAYANYLATSPTGTATGFGADRLIIDDLIKNAEEANNSAVLDKHWEWFTNTMLSRLESGGKIIIIMTRWHSRDLAGRALKELKRLGYKVRHVSMKALQDDGTMLCEEVLSRKEYERKTKTMGQDIASANYQQQPIDLKGKLYSKFKTYTTLPLDEDGNLHFKRIFAYGDTADEGSDYYALFIVGETFGKDAYVLDVIYTKESMETTEPLTAKKLFENKVNHAKIESNNGGKGFARAVQRELKEKYPESKTVITWFHNSKNKVARILSNSTWVMEHVYFPWNWREKWEALYEDLNSYQKEGKNAHDDAADALTGIAENIGINLYEFD</sequence>
<dbReference type="InterPro" id="IPR035421">
    <property type="entry name" value="Terminase_6C"/>
</dbReference>